<name>A0A1T4X2V1_9FIRM</name>
<protein>
    <recommendedName>
        <fullName evidence="5">Cu+-exporting ATPase</fullName>
    </recommendedName>
</protein>
<dbReference type="InterPro" id="IPR023299">
    <property type="entry name" value="ATPase_P-typ_cyto_dom_N"/>
</dbReference>
<keyword evidence="4" id="KW-1185">Reference proteome</keyword>
<dbReference type="OrthoDB" id="1862699at2"/>
<feature type="region of interest" description="Disordered" evidence="1">
    <location>
        <begin position="491"/>
        <end position="571"/>
    </location>
</feature>
<dbReference type="Gene3D" id="3.40.1110.10">
    <property type="entry name" value="Calcium-transporting ATPase, cytoplasmic domain N"/>
    <property type="match status" value="1"/>
</dbReference>
<dbReference type="STRING" id="745368.SAMN02745178_01335"/>
<feature type="region of interest" description="Disordered" evidence="1">
    <location>
        <begin position="365"/>
        <end position="401"/>
    </location>
</feature>
<feature type="transmembrane region" description="Helical" evidence="2">
    <location>
        <begin position="1199"/>
        <end position="1221"/>
    </location>
</feature>
<organism evidence="3 4">
    <name type="scientific">Gemmiger formicilis</name>
    <dbReference type="NCBI Taxonomy" id="745368"/>
    <lineage>
        <taxon>Bacteria</taxon>
        <taxon>Bacillati</taxon>
        <taxon>Bacillota</taxon>
        <taxon>Clostridia</taxon>
        <taxon>Eubacteriales</taxon>
        <taxon>Gemmiger</taxon>
    </lineage>
</organism>
<dbReference type="GeneID" id="93337810"/>
<feature type="region of interest" description="Disordered" evidence="1">
    <location>
        <begin position="47"/>
        <end position="135"/>
    </location>
</feature>
<feature type="transmembrane region" description="Helical" evidence="2">
    <location>
        <begin position="718"/>
        <end position="735"/>
    </location>
</feature>
<feature type="compositionally biased region" description="Pro residues" evidence="1">
    <location>
        <begin position="75"/>
        <end position="97"/>
    </location>
</feature>
<feature type="compositionally biased region" description="Polar residues" evidence="1">
    <location>
        <begin position="562"/>
        <end position="571"/>
    </location>
</feature>
<dbReference type="EMBL" id="FUYF01000005">
    <property type="protein sequence ID" value="SKA83488.1"/>
    <property type="molecule type" value="Genomic_DNA"/>
</dbReference>
<keyword evidence="2" id="KW-1133">Transmembrane helix</keyword>
<feature type="transmembrane region" description="Helical" evidence="2">
    <location>
        <begin position="686"/>
        <end position="706"/>
    </location>
</feature>
<feature type="region of interest" description="Disordered" evidence="1">
    <location>
        <begin position="248"/>
        <end position="325"/>
    </location>
</feature>
<feature type="compositionally biased region" description="Pro residues" evidence="1">
    <location>
        <begin position="530"/>
        <end position="539"/>
    </location>
</feature>
<evidence type="ECO:0000256" key="2">
    <source>
        <dbReference type="SAM" id="Phobius"/>
    </source>
</evidence>
<dbReference type="AlphaFoldDB" id="A0A1T4X2V1"/>
<dbReference type="GO" id="GO:0000166">
    <property type="term" value="F:nucleotide binding"/>
    <property type="evidence" value="ECO:0007669"/>
    <property type="project" value="InterPro"/>
</dbReference>
<evidence type="ECO:0000313" key="4">
    <source>
        <dbReference type="Proteomes" id="UP000190286"/>
    </source>
</evidence>
<feature type="compositionally biased region" description="Polar residues" evidence="1">
    <location>
        <begin position="392"/>
        <end position="401"/>
    </location>
</feature>
<feature type="transmembrane region" description="Helical" evidence="2">
    <location>
        <begin position="755"/>
        <end position="775"/>
    </location>
</feature>
<keyword evidence="2" id="KW-0812">Transmembrane</keyword>
<reference evidence="3 4" key="1">
    <citation type="submission" date="2017-02" db="EMBL/GenBank/DDBJ databases">
        <authorList>
            <person name="Peterson S.W."/>
        </authorList>
    </citation>
    <scope>NUCLEOTIDE SEQUENCE [LARGE SCALE GENOMIC DNA]</scope>
    <source>
        <strain evidence="3 4">ATCC 27749</strain>
    </source>
</reference>
<keyword evidence="2" id="KW-0472">Membrane</keyword>
<dbReference type="PANTHER" id="PTHR48125">
    <property type="entry name" value="LP07818P1"/>
    <property type="match status" value="1"/>
</dbReference>
<feature type="compositionally biased region" description="Low complexity" evidence="1">
    <location>
        <begin position="268"/>
        <end position="288"/>
    </location>
</feature>
<feature type="transmembrane region" description="Helical" evidence="2">
    <location>
        <begin position="897"/>
        <end position="919"/>
    </location>
</feature>
<dbReference type="RefSeq" id="WP_078784295.1">
    <property type="nucleotide sequence ID" value="NZ_FUYF01000005.1"/>
</dbReference>
<evidence type="ECO:0000256" key="1">
    <source>
        <dbReference type="SAM" id="MobiDB-lite"/>
    </source>
</evidence>
<dbReference type="PANTHER" id="PTHR48125:SF12">
    <property type="entry name" value="AT HOOK TRANSCRIPTION FACTOR FAMILY-RELATED"/>
    <property type="match status" value="1"/>
</dbReference>
<feature type="transmembrane region" description="Helical" evidence="2">
    <location>
        <begin position="1174"/>
        <end position="1193"/>
    </location>
</feature>
<gene>
    <name evidence="3" type="ORF">SAMN02745178_01335</name>
</gene>
<accession>A0A1T4X2V1</accession>
<sequence>MPSKRTNDSVDRILEELNMQQAQAGLRDSVTDHQVDEILRSVGILSLPDEPLPEDKLAFPEGDALDDLLQKPASQPAPAPAQPRPYTPVQQPDPQPVQPDARTTRPPEQPLPTVDKTGTQTFSGDTTGTGIIKGFLGKMAPGGDAESLDQGKNEFKRFFGTSVAVVPDENGRLHEPGKKKRSLFGLKHAEDTGAFEPINVTMGGGRAVGQAEPEEEYYPDAELEPTPAQPARSAKKHGFFGSLFDRDEETEELMIPEERAEEPSPYRPGAAVPPQQPVQTPSAAAVPVQPEPPVPPVQEEISTQEVWRSKYTRPARRAAEESGHTVEIIQGTVGYAKNHPSAPSPSGMTGTIYRKKKNTVEFTPGQKIQKAPPPQPVPQRSGEPVGEPIETPRSQTSTGYTMQIGGLDAVPVDSTQDFMAAYNAVRPQRRPAPAPVQPAAPVQTPTAADAYDESAAVDESSWAKHDGTGQWPAPRQWDDVDTLVDTLTGNIHLTPTAPEHSGYTQNSASGTAPSAPAHSGFTQRIDMPAAPAPGSPAPAPAHTGFTQRLDPAPAPAQPAHSGYTQNLNQQASAAPDTASFVNGIAAAINTQQPAGDTRDYDSAAARLTDSLADDPAATRTRARIPTAAEVKKAAARLTGRADDETEDNAASPFDTAEIPVPHSREYERAEDAPAIRALLAKKRARAGIACIVSGAMSLVMIVLALLPVRPAALNDPMVYPAALLVLLLVSCAVNWRTFLDGFRGLGKTPSPDSLSILPALGAAVQCLAVLATGGYTDGTLMLAGPAALMLCMNAAGHALNAATVCDAFESVSGQDGYAVAYRLKDAGALRAISQGLSEPHPCVLVTRPTQIFRSFLTNSAAHGTSDKNQQQFVWLLGGCGLAAFLFTLITSKSAATAATAMTSLFCLAAPLAGTLMSAVPARMMQQRAYKVGAVIPGWRDIRQLGRINVVQATSRQLFPEGCVTLRDIHPVKMEHIDTAIIYAASMLADTDSTLNKLFTGMVASKSLLEKVTDRQAVPGKGYMGWIRKERVILGNRAMMMDYGIKVPSQEYEQHYTLNQRRIVYMAVAGKLYAMFRIAYQSDPKIAADLELMHRTGMYLVVDCDDFNCDVRLLETAYGLPTGSVKVLSGAEHEAVAPAVAWLPESEGSMLHLGSFRSLVGGLVAAAGAAQGEKYAAYALTLSVLASTAVGVLMTLTGGIVTLPLIGIVLYQAAWLVITLFFPLMQR</sequence>
<proteinExistence type="predicted"/>
<feature type="compositionally biased region" description="Polar residues" evidence="1">
    <location>
        <begin position="116"/>
        <end position="129"/>
    </location>
</feature>
<feature type="region of interest" description="Disordered" evidence="1">
    <location>
        <begin position="196"/>
        <end position="234"/>
    </location>
</feature>
<dbReference type="Proteomes" id="UP000190286">
    <property type="component" value="Unassembled WGS sequence"/>
</dbReference>
<evidence type="ECO:0008006" key="5">
    <source>
        <dbReference type="Google" id="ProtNLM"/>
    </source>
</evidence>
<feature type="region of interest" description="Disordered" evidence="1">
    <location>
        <begin position="636"/>
        <end position="656"/>
    </location>
</feature>
<feature type="compositionally biased region" description="Polar residues" evidence="1">
    <location>
        <begin position="502"/>
        <end position="512"/>
    </location>
</feature>
<feature type="compositionally biased region" description="Acidic residues" evidence="1">
    <location>
        <begin position="212"/>
        <end position="223"/>
    </location>
</feature>
<evidence type="ECO:0000313" key="3">
    <source>
        <dbReference type="EMBL" id="SKA83488.1"/>
    </source>
</evidence>
<feature type="transmembrane region" description="Helical" evidence="2">
    <location>
        <begin position="872"/>
        <end position="891"/>
    </location>
</feature>